<gene>
    <name evidence="18" type="ORF">FHS79_001073</name>
</gene>
<dbReference type="EC" id="3.1.1.4" evidence="17"/>
<comment type="function">
    <text evidence="17">Hydrolysis of phosphatidylcholine with phospholipase A2 (EC 3.1.1.4) and phospholipase A1 (EC 3.1.1.32) activities.</text>
</comment>
<evidence type="ECO:0000256" key="8">
    <source>
        <dbReference type="ARBA" id="ARBA00022729"/>
    </source>
</evidence>
<dbReference type="GO" id="GO:0046872">
    <property type="term" value="F:metal ion binding"/>
    <property type="evidence" value="ECO:0007669"/>
    <property type="project" value="UniProtKB-KW"/>
</dbReference>
<dbReference type="Pfam" id="PF02253">
    <property type="entry name" value="PLA1"/>
    <property type="match status" value="1"/>
</dbReference>
<evidence type="ECO:0000313" key="18">
    <source>
        <dbReference type="EMBL" id="MBB6226911.1"/>
    </source>
</evidence>
<feature type="active site" description="Nucleophile" evidence="15">
    <location>
        <position position="254"/>
    </location>
</feature>
<evidence type="ECO:0000256" key="7">
    <source>
        <dbReference type="ARBA" id="ARBA00022723"/>
    </source>
</evidence>
<dbReference type="EC" id="3.1.1.32" evidence="17"/>
<dbReference type="Proteomes" id="UP000538147">
    <property type="component" value="Unassembled WGS sequence"/>
</dbReference>
<keyword evidence="13" id="KW-0472">Membrane</keyword>
<comment type="similarity">
    <text evidence="3 17">Belongs to the phospholipase A1 family.</text>
</comment>
<evidence type="ECO:0000256" key="3">
    <source>
        <dbReference type="ARBA" id="ARBA00010525"/>
    </source>
</evidence>
<keyword evidence="10 16" id="KW-0106">Calcium</keyword>
<keyword evidence="14 17" id="KW-0998">Cell outer membrane</keyword>
<evidence type="ECO:0000256" key="2">
    <source>
        <dbReference type="ARBA" id="ARBA00001604"/>
    </source>
</evidence>
<keyword evidence="12 17" id="KW-0443">Lipid metabolism</keyword>
<evidence type="ECO:0000256" key="17">
    <source>
        <dbReference type="RuleBase" id="RU366027"/>
    </source>
</evidence>
<organism evidence="18 19">
    <name type="scientific">Polymorphobacter multimanifer</name>
    <dbReference type="NCBI Taxonomy" id="1070431"/>
    <lineage>
        <taxon>Bacteria</taxon>
        <taxon>Pseudomonadati</taxon>
        <taxon>Pseudomonadota</taxon>
        <taxon>Alphaproteobacteria</taxon>
        <taxon>Sphingomonadales</taxon>
        <taxon>Sphingosinicellaceae</taxon>
        <taxon>Polymorphobacter</taxon>
    </lineage>
</organism>
<keyword evidence="11 17" id="KW-0442">Lipid degradation</keyword>
<keyword evidence="6" id="KW-0812">Transmembrane</keyword>
<protein>
    <recommendedName>
        <fullName evidence="17">Phospholipase A1</fullName>
        <ecNumber evidence="17">3.1.1.32</ecNumber>
        <ecNumber evidence="17">3.1.1.4</ecNumber>
    </recommendedName>
    <alternativeName>
        <fullName evidence="17">Phosphatidylcholine 1-acylhydrolase</fullName>
    </alternativeName>
</protein>
<keyword evidence="5" id="KW-1134">Transmembrane beta strand</keyword>
<comment type="catalytic activity">
    <reaction evidence="1 17">
        <text>a 1,2-diacyl-sn-glycero-3-phosphocholine + H2O = a 2-acyl-sn-glycero-3-phosphocholine + a fatty acid + H(+)</text>
        <dbReference type="Rhea" id="RHEA:18689"/>
        <dbReference type="ChEBI" id="CHEBI:15377"/>
        <dbReference type="ChEBI" id="CHEBI:15378"/>
        <dbReference type="ChEBI" id="CHEBI:28868"/>
        <dbReference type="ChEBI" id="CHEBI:57643"/>
        <dbReference type="ChEBI" id="CHEBI:57875"/>
        <dbReference type="EC" id="3.1.1.32"/>
    </reaction>
</comment>
<feature type="binding site" description="in dimeric form" evidence="16">
    <location>
        <position position="262"/>
    </location>
    <ligand>
        <name>Ca(2+)</name>
        <dbReference type="ChEBI" id="CHEBI:29108"/>
        <label>1</label>
    </ligand>
</feature>
<dbReference type="SUPFAM" id="SSF56931">
    <property type="entry name" value="Outer membrane phospholipase A (OMPLA)"/>
    <property type="match status" value="1"/>
</dbReference>
<evidence type="ECO:0000256" key="12">
    <source>
        <dbReference type="ARBA" id="ARBA00023098"/>
    </source>
</evidence>
<evidence type="ECO:0000256" key="6">
    <source>
        <dbReference type="ARBA" id="ARBA00022692"/>
    </source>
</evidence>
<dbReference type="RefSeq" id="WP_341534416.1">
    <property type="nucleotide sequence ID" value="NZ_JACIIV010000006.1"/>
</dbReference>
<feature type="binding site" description="in dimeric form" evidence="16">
    <location>
        <position position="217"/>
    </location>
    <ligand>
        <name>Ca(2+)</name>
        <dbReference type="ChEBI" id="CHEBI:29108"/>
        <label>1</label>
    </ligand>
</feature>
<dbReference type="Gene3D" id="2.40.230.10">
    <property type="entry name" value="Phospholipase A1"/>
    <property type="match status" value="1"/>
</dbReference>
<evidence type="ECO:0000256" key="15">
    <source>
        <dbReference type="PIRSR" id="PIRSR603187-1"/>
    </source>
</evidence>
<feature type="active site" description="Proton acceptor" evidence="15">
    <location>
        <position position="252"/>
    </location>
</feature>
<keyword evidence="19" id="KW-1185">Reference proteome</keyword>
<feature type="binding site" description="in dimeric form" evidence="16">
    <location>
        <position position="298"/>
    </location>
    <ligand>
        <name>Ca(2+)</name>
        <dbReference type="ChEBI" id="CHEBI:29108"/>
        <label>1</label>
    </ligand>
</feature>
<dbReference type="InterPro" id="IPR036541">
    <property type="entry name" value="PLipase_A1_sf"/>
</dbReference>
<evidence type="ECO:0000256" key="5">
    <source>
        <dbReference type="ARBA" id="ARBA00022452"/>
    </source>
</evidence>
<evidence type="ECO:0000256" key="1">
    <source>
        <dbReference type="ARBA" id="ARBA00000111"/>
    </source>
</evidence>
<dbReference type="PANTHER" id="PTHR40457:SF1">
    <property type="entry name" value="PHOSPHOLIPASE A1"/>
    <property type="match status" value="1"/>
</dbReference>
<evidence type="ECO:0000256" key="16">
    <source>
        <dbReference type="PIRSR" id="PIRSR603187-2"/>
    </source>
</evidence>
<evidence type="ECO:0000256" key="4">
    <source>
        <dbReference type="ARBA" id="ARBA00011702"/>
    </source>
</evidence>
<proteinExistence type="inferred from homology"/>
<comment type="subcellular location">
    <subcellularLocation>
        <location evidence="17">Cell outer membrane</location>
        <topology evidence="17">Multi-pass membrane protein</topology>
    </subcellularLocation>
    <text evidence="17">One of the very few enzymes located there.</text>
</comment>
<dbReference type="InterPro" id="IPR003187">
    <property type="entry name" value="PLipase_A1"/>
</dbReference>
<evidence type="ECO:0000256" key="13">
    <source>
        <dbReference type="ARBA" id="ARBA00023136"/>
    </source>
</evidence>
<accession>A0A841L5X9</accession>
<evidence type="ECO:0000256" key="9">
    <source>
        <dbReference type="ARBA" id="ARBA00022801"/>
    </source>
</evidence>
<evidence type="ECO:0000313" key="19">
    <source>
        <dbReference type="Proteomes" id="UP000538147"/>
    </source>
</evidence>
<dbReference type="GO" id="GO:0009279">
    <property type="term" value="C:cell outer membrane"/>
    <property type="evidence" value="ECO:0007669"/>
    <property type="project" value="UniProtKB-SubCell"/>
</dbReference>
<evidence type="ECO:0000256" key="11">
    <source>
        <dbReference type="ARBA" id="ARBA00022963"/>
    </source>
</evidence>
<name>A0A841L5X9_9SPHN</name>
<comment type="cofactor">
    <cofactor evidence="17">
        <name>Ca(2+)</name>
        <dbReference type="ChEBI" id="CHEBI:29108"/>
    </cofactor>
    <text evidence="17">Binds 1 Ca(2+) ion per monomer. In the dimeric form the Ca(2+) is bound by different amino acids with binding of each Ca(2+) shared with ligands coming from each monomer. The Ca(2+) ion may have a role in catalysis.</text>
</comment>
<reference evidence="18 19" key="1">
    <citation type="submission" date="2020-08" db="EMBL/GenBank/DDBJ databases">
        <title>Genomic Encyclopedia of Type Strains, Phase IV (KMG-IV): sequencing the most valuable type-strain genomes for metagenomic binning, comparative biology and taxonomic classification.</title>
        <authorList>
            <person name="Goeker M."/>
        </authorList>
    </citation>
    <scope>NUCLEOTIDE SEQUENCE [LARGE SCALE GENOMIC DNA]</scope>
    <source>
        <strain evidence="18 19">DSM 102189</strain>
    </source>
</reference>
<evidence type="ECO:0000256" key="10">
    <source>
        <dbReference type="ARBA" id="ARBA00022837"/>
    </source>
</evidence>
<comment type="subunit">
    <text evidence="4 17">Homodimer; dimerization is reversible, and the dimeric form is the active one.</text>
</comment>
<keyword evidence="7 16" id="KW-0479">Metal-binding</keyword>
<sequence length="387" mass="40782">MIAALSFASPAAAAVEMLIGSVSADDGNTVVVDIRFLNTDRASVEIAPPEQLNASLARGAEPAMVVLERIGPGTATVPAGGFLQVRYRADLQTKATAGAAGTATLSLANGSAFAFALPAGGVDIATAGPVPTTPGEVAESFATASPEPGNAFIGNLSTYEPMYAVYGPGTNSAAKVQLSLKYQLFGVAGSADREPSWLDGLHFAYTQRLFWDVGKRSSPFRNVDYMPELVYILPKPLSIGDVMVGGQAGLMHQSNGRDGVDSRSLNMIYIQPVATMTLGAYRVSVGPRLWAFVGDRGDNPDIGRFRGNTGLFAEIGTDGGLRVTTNTRLNPGSGKGSIDVLASYPINRLVPKLNLYVFGQGFVGYGENLLDYNRHQTRLRVGLGFVR</sequence>
<dbReference type="EMBL" id="JACIIV010000006">
    <property type="protein sequence ID" value="MBB6226911.1"/>
    <property type="molecule type" value="Genomic_DNA"/>
</dbReference>
<feature type="binding site" description="in dimeric form" evidence="16">
    <location>
        <position position="257"/>
    </location>
    <ligand>
        <name>Ca(2+)</name>
        <dbReference type="ChEBI" id="CHEBI:29108"/>
        <label>1</label>
    </ligand>
</feature>
<dbReference type="GO" id="GO:0008970">
    <property type="term" value="F:phospholipase A1 activity"/>
    <property type="evidence" value="ECO:0007669"/>
    <property type="project" value="UniProtKB-EC"/>
</dbReference>
<keyword evidence="9 17" id="KW-0378">Hydrolase</keyword>
<keyword evidence="8" id="KW-0732">Signal</keyword>
<dbReference type="PANTHER" id="PTHR40457">
    <property type="entry name" value="PHOSPHOLIPASE A1"/>
    <property type="match status" value="1"/>
</dbReference>
<evidence type="ECO:0000256" key="14">
    <source>
        <dbReference type="ARBA" id="ARBA00023237"/>
    </source>
</evidence>
<comment type="caution">
    <text evidence="18">The sequence shown here is derived from an EMBL/GenBank/DDBJ whole genome shotgun (WGS) entry which is preliminary data.</text>
</comment>
<dbReference type="AlphaFoldDB" id="A0A841L5X9"/>
<comment type="catalytic activity">
    <reaction evidence="2 17">
        <text>a 1,2-diacyl-sn-glycero-3-phosphocholine + H2O = a 1-acyl-sn-glycero-3-phosphocholine + a fatty acid + H(+)</text>
        <dbReference type="Rhea" id="RHEA:15801"/>
        <dbReference type="ChEBI" id="CHEBI:15377"/>
        <dbReference type="ChEBI" id="CHEBI:15378"/>
        <dbReference type="ChEBI" id="CHEBI:28868"/>
        <dbReference type="ChEBI" id="CHEBI:57643"/>
        <dbReference type="ChEBI" id="CHEBI:58168"/>
        <dbReference type="EC" id="3.1.1.4"/>
    </reaction>
</comment>
<dbReference type="GO" id="GO:0004623">
    <property type="term" value="F:phospholipase A2 activity"/>
    <property type="evidence" value="ECO:0007669"/>
    <property type="project" value="UniProtKB-EC"/>
</dbReference>
<dbReference type="GO" id="GO:0016042">
    <property type="term" value="P:lipid catabolic process"/>
    <property type="evidence" value="ECO:0007669"/>
    <property type="project" value="UniProtKB-KW"/>
</dbReference>
<dbReference type="PRINTS" id="PR01486">
    <property type="entry name" value="PHPHLIPASEA1"/>
</dbReference>